<dbReference type="Pfam" id="PF00619">
    <property type="entry name" value="CARD"/>
    <property type="match status" value="1"/>
</dbReference>
<evidence type="ECO:0000259" key="2">
    <source>
        <dbReference type="PROSITE" id="PS50209"/>
    </source>
</evidence>
<protein>
    <recommendedName>
        <fullName evidence="2">CARD domain-containing protein</fullName>
    </recommendedName>
</protein>
<dbReference type="Proteomes" id="UP001591681">
    <property type="component" value="Unassembled WGS sequence"/>
</dbReference>
<dbReference type="InterPro" id="IPR001315">
    <property type="entry name" value="CARD"/>
</dbReference>
<gene>
    <name evidence="3" type="ORF">ACEWY4_008657</name>
</gene>
<proteinExistence type="predicted"/>
<name>A0ABD1KBG9_9TELE</name>
<dbReference type="PROSITE" id="PS50209">
    <property type="entry name" value="CARD"/>
    <property type="match status" value="1"/>
</dbReference>
<feature type="domain" description="CARD" evidence="2">
    <location>
        <begin position="1"/>
        <end position="77"/>
    </location>
</feature>
<evidence type="ECO:0000313" key="3">
    <source>
        <dbReference type="EMBL" id="KAL2096509.1"/>
    </source>
</evidence>
<dbReference type="AlphaFoldDB" id="A0ABD1KBG9"/>
<accession>A0ABD1KBG9</accession>
<comment type="caution">
    <text evidence="3">The sequence shown here is derived from an EMBL/GenBank/DDBJ whole genome shotgun (WGS) entry which is preliminary data.</text>
</comment>
<dbReference type="SUPFAM" id="SSF47986">
    <property type="entry name" value="DEATH domain"/>
    <property type="match status" value="1"/>
</dbReference>
<dbReference type="Gene3D" id="1.10.533.10">
    <property type="entry name" value="Death Domain, Fas"/>
    <property type="match status" value="1"/>
</dbReference>
<dbReference type="InterPro" id="IPR011029">
    <property type="entry name" value="DEATH-like_dom_sf"/>
</dbReference>
<keyword evidence="1" id="KW-1133">Transmembrane helix</keyword>
<keyword evidence="4" id="KW-1185">Reference proteome</keyword>
<organism evidence="3 4">
    <name type="scientific">Coilia grayii</name>
    <name type="common">Gray's grenadier anchovy</name>
    <dbReference type="NCBI Taxonomy" id="363190"/>
    <lineage>
        <taxon>Eukaryota</taxon>
        <taxon>Metazoa</taxon>
        <taxon>Chordata</taxon>
        <taxon>Craniata</taxon>
        <taxon>Vertebrata</taxon>
        <taxon>Euteleostomi</taxon>
        <taxon>Actinopterygii</taxon>
        <taxon>Neopterygii</taxon>
        <taxon>Teleostei</taxon>
        <taxon>Clupei</taxon>
        <taxon>Clupeiformes</taxon>
        <taxon>Clupeoidei</taxon>
        <taxon>Engraulidae</taxon>
        <taxon>Coilinae</taxon>
        <taxon>Coilia</taxon>
    </lineage>
</organism>
<reference evidence="3 4" key="1">
    <citation type="submission" date="2024-09" db="EMBL/GenBank/DDBJ databases">
        <title>A chromosome-level genome assembly of Gray's grenadier anchovy, Coilia grayii.</title>
        <authorList>
            <person name="Fu Z."/>
        </authorList>
    </citation>
    <scope>NUCLEOTIDE SEQUENCE [LARGE SCALE GENOMIC DNA]</scope>
    <source>
        <strain evidence="3">G4</strain>
        <tissue evidence="3">Muscle</tissue>
    </source>
</reference>
<evidence type="ECO:0000256" key="1">
    <source>
        <dbReference type="SAM" id="Phobius"/>
    </source>
</evidence>
<evidence type="ECO:0000313" key="4">
    <source>
        <dbReference type="Proteomes" id="UP001591681"/>
    </source>
</evidence>
<keyword evidence="1" id="KW-0472">Membrane</keyword>
<keyword evidence="1" id="KW-0812">Transmembrane</keyword>
<dbReference type="EMBL" id="JBHFQA010000007">
    <property type="protein sequence ID" value="KAL2096509.1"/>
    <property type="molecule type" value="Genomic_DNA"/>
</dbReference>
<sequence>MDEEILRDILDHLLAQNPPVLSNREAAEVLERNQVRQDQVSCLVDMVLKKGQGACGIMLDLLQQLDPHLYQDLHLEYYWSNTDACVPKTIEFLDFGEPLGITLIVISVFWALVTVVIVVNSPPASPPSGASPLCSCCEPVPQNSPGLPPRQLPLLLQLQSRA</sequence>
<feature type="transmembrane region" description="Helical" evidence="1">
    <location>
        <begin position="99"/>
        <end position="119"/>
    </location>
</feature>